<dbReference type="Gene3D" id="3.40.50.300">
    <property type="entry name" value="P-loop containing nucleotide triphosphate hydrolases"/>
    <property type="match status" value="1"/>
</dbReference>
<dbReference type="AlphaFoldDB" id="A0A0V8RQV8"/>
<dbReference type="GO" id="GO:0005524">
    <property type="term" value="F:ATP binding"/>
    <property type="evidence" value="ECO:0007669"/>
    <property type="project" value="UniProtKB-UniRule"/>
</dbReference>
<dbReference type="GO" id="GO:0051301">
    <property type="term" value="P:cell division"/>
    <property type="evidence" value="ECO:0007669"/>
    <property type="project" value="UniProtKB-KW"/>
</dbReference>
<protein>
    <submittedName>
        <fullName evidence="6">Cell division protein FtsK</fullName>
    </submittedName>
</protein>
<accession>A0A0V8RQV8</accession>
<feature type="transmembrane region" description="Helical" evidence="4">
    <location>
        <begin position="161"/>
        <end position="181"/>
    </location>
</feature>
<proteinExistence type="predicted"/>
<keyword evidence="2 3" id="KW-0067">ATP-binding</keyword>
<dbReference type="InterPro" id="IPR002543">
    <property type="entry name" value="FtsK_dom"/>
</dbReference>
<dbReference type="PROSITE" id="PS50901">
    <property type="entry name" value="FTSK"/>
    <property type="match status" value="1"/>
</dbReference>
<keyword evidence="4" id="KW-1133">Transmembrane helix</keyword>
<dbReference type="CDD" id="cd00060">
    <property type="entry name" value="FHA"/>
    <property type="match status" value="1"/>
</dbReference>
<feature type="domain" description="FtsK" evidence="5">
    <location>
        <begin position="379"/>
        <end position="573"/>
    </location>
</feature>
<dbReference type="InterPro" id="IPR050206">
    <property type="entry name" value="FtsK/SpoIIIE/SftA"/>
</dbReference>
<dbReference type="GO" id="GO:0003677">
    <property type="term" value="F:DNA binding"/>
    <property type="evidence" value="ECO:0007669"/>
    <property type="project" value="InterPro"/>
</dbReference>
<dbReference type="SUPFAM" id="SSF52540">
    <property type="entry name" value="P-loop containing nucleoside triphosphate hydrolases"/>
    <property type="match status" value="1"/>
</dbReference>
<dbReference type="InterPro" id="IPR027417">
    <property type="entry name" value="P-loop_NTPase"/>
</dbReference>
<name>A0A0V8RQV8_9ACTO</name>
<keyword evidence="6" id="KW-0132">Cell division</keyword>
<dbReference type="Proteomes" id="UP000054686">
    <property type="component" value="Unassembled WGS sequence"/>
</dbReference>
<dbReference type="EMBL" id="LLVT01000004">
    <property type="protein sequence ID" value="KSW10314.1"/>
    <property type="molecule type" value="Genomic_DNA"/>
</dbReference>
<gene>
    <name evidence="6" type="ORF">APY09_09960</name>
</gene>
<dbReference type="PANTHER" id="PTHR22683">
    <property type="entry name" value="SPORULATION PROTEIN RELATED"/>
    <property type="match status" value="1"/>
</dbReference>
<reference evidence="6 7" key="1">
    <citation type="submission" date="2015-10" db="EMBL/GenBank/DDBJ databases">
        <title>Draft Genome of Actinomyces odontolyticus subsp. actinosynbacter strain XH001.</title>
        <authorList>
            <person name="Mclean J.S."/>
            <person name="He X."/>
        </authorList>
    </citation>
    <scope>NUCLEOTIDE SEQUENCE [LARGE SCALE GENOMIC DNA]</scope>
    <source>
        <strain evidence="6 7">XH001</strain>
    </source>
</reference>
<keyword evidence="4" id="KW-0472">Membrane</keyword>
<evidence type="ECO:0000256" key="4">
    <source>
        <dbReference type="SAM" id="Phobius"/>
    </source>
</evidence>
<evidence type="ECO:0000256" key="3">
    <source>
        <dbReference type="PROSITE-ProRule" id="PRU00289"/>
    </source>
</evidence>
<evidence type="ECO:0000259" key="5">
    <source>
        <dbReference type="PROSITE" id="PS50901"/>
    </source>
</evidence>
<dbReference type="Pfam" id="PF01580">
    <property type="entry name" value="FtsK_SpoIIIE"/>
    <property type="match status" value="1"/>
</dbReference>
<feature type="transmembrane region" description="Helical" evidence="4">
    <location>
        <begin position="131"/>
        <end position="149"/>
    </location>
</feature>
<keyword evidence="4" id="KW-0812">Transmembrane</keyword>
<evidence type="ECO:0000256" key="2">
    <source>
        <dbReference type="ARBA" id="ARBA00022840"/>
    </source>
</evidence>
<organism evidence="6 7">
    <name type="scientific">Schaalia odontolytica</name>
    <dbReference type="NCBI Taxonomy" id="1660"/>
    <lineage>
        <taxon>Bacteria</taxon>
        <taxon>Bacillati</taxon>
        <taxon>Actinomycetota</taxon>
        <taxon>Actinomycetes</taxon>
        <taxon>Actinomycetales</taxon>
        <taxon>Actinomycetaceae</taxon>
        <taxon>Schaalia</taxon>
    </lineage>
</organism>
<comment type="caution">
    <text evidence="6">The sequence shown here is derived from an EMBL/GenBank/DDBJ whole genome shotgun (WGS) entry which is preliminary data.</text>
</comment>
<evidence type="ECO:0000256" key="1">
    <source>
        <dbReference type="ARBA" id="ARBA00022741"/>
    </source>
</evidence>
<evidence type="ECO:0000313" key="6">
    <source>
        <dbReference type="EMBL" id="KSW10314.1"/>
    </source>
</evidence>
<feature type="transmembrane region" description="Helical" evidence="4">
    <location>
        <begin position="188"/>
        <end position="205"/>
    </location>
</feature>
<dbReference type="PANTHER" id="PTHR22683:SF1">
    <property type="entry name" value="TYPE VII SECRETION SYSTEM PROTEIN ESSC"/>
    <property type="match status" value="1"/>
</dbReference>
<feature type="binding site" evidence="3">
    <location>
        <begin position="397"/>
        <end position="404"/>
    </location>
    <ligand>
        <name>ATP</name>
        <dbReference type="ChEBI" id="CHEBI:30616"/>
    </ligand>
</feature>
<keyword evidence="1 3" id="KW-0547">Nucleotide-binding</keyword>
<sequence length="1012" mass="107515">MKDSGCLARSALRADVHLACVAGPDVGVVLAPGTVGRAGDLPLTCASVAREHLRFSTRDGRAVLRVLPGAAPVRVRARLPLWRRHRDAHPLPAGTRIRLGEDIFEVRGRPRRLAWPAPSGRGRGSLTGSSLLRGAPLVSVLVMGGFLLWRLRSSVSLSSMLAPACAGVVLVAIIAAVVLAWRARRRRLGWDGGALSLILAGLPASSAPPRSARAAVWPGQPTRVGRRVRLAASGDAREPGECEAIGIVGVHASQCALWCAGQIAAQLGGARVWWNSATPVLMGNAGVDIHVSDHDSCPHCTRDAAHPTLHIGYASSLSLLPAWCAQVCVTNDAPVSSHWWWTVTRADAQDSLPARLDWDPASARGRGGGLSVRIGLGEEGPVDLDLVADGPHALVAGCTGSGKSEALLGWLAAIAHCYSPEQVRFILIDYKGGATFARLEALPHTQVLLTDLDAGATTRALEGIASILQRREETLGELGFPDLATWESAHEEEPVSVSAPPPRLIVAIDEFRVLAQAHPDSMEVLLRLAAQGRSLGLHLIAATQRPSGAVSAQMRANMDIRLCLRCVSASDSTDIIGDGRAASLPRIPGRAVLSDVGTIQLTYLADIASVVERCNAAWPRTGTEPLWAPPLPQELNWEDVDDAAQSFVDHAPEGNESHDGLPGGTNVSLGLAEGIERHSPIVWDGGSIQIQTSAHEARLAAQWALSLATRIAHDTRRPLHVIGEDAAGGATSQLPADAPSVIDLLEGICDHAPAVLALTDAPQLRSYLSQALAAPQAEALWTSLLAKARRAGIVIVAAFAGRFTPSSAAMGAFSTRIVRARDADEAVHAGIAPGELRALGEGQALVVRPGERPRLATIPRQAVRGRGDHPDTENDWRIPSPSQVAALVRNTRCPILIGPTYTTPTWAHALPWIIVGHRDDARVVEAIHAHLGWETPKISDVIPEEAWTRITRWDKHRVLALNPTHNVIRALIQHSHTPPLALTARRWDMTCGLISEGDTVSTVQLTAGSVNT</sequence>
<evidence type="ECO:0000313" key="7">
    <source>
        <dbReference type="Proteomes" id="UP000054686"/>
    </source>
</evidence>
<keyword evidence="6" id="KW-0131">Cell cycle</keyword>